<feature type="region of interest" description="Disordered" evidence="1">
    <location>
        <begin position="22"/>
        <end position="72"/>
    </location>
</feature>
<reference evidence="2" key="2">
    <citation type="journal article" date="2015" name="Data Brief">
        <title>Shoot transcriptome of the giant reed, Arundo donax.</title>
        <authorList>
            <person name="Barrero R.A."/>
            <person name="Guerrero F.D."/>
            <person name="Moolhuijzen P."/>
            <person name="Goolsby J.A."/>
            <person name="Tidwell J."/>
            <person name="Bellgard S.E."/>
            <person name="Bellgard M.I."/>
        </authorList>
    </citation>
    <scope>NUCLEOTIDE SEQUENCE</scope>
    <source>
        <tissue evidence="2">Shoot tissue taken approximately 20 cm above the soil surface</tissue>
    </source>
</reference>
<feature type="compositionally biased region" description="Polar residues" evidence="1">
    <location>
        <begin position="51"/>
        <end position="72"/>
    </location>
</feature>
<protein>
    <submittedName>
        <fullName evidence="2">Uncharacterized protein</fullName>
    </submittedName>
</protein>
<sequence length="72" mass="7679">MVAWRASGLKLPPLLIGQSTTTIGKKKKNTKVKSPRLLSSKSLQFHPEESAIQSSSPVAVSTKGQTKCSGNQ</sequence>
<name>A0A0A8YTI9_ARUDO</name>
<accession>A0A0A8YTI9</accession>
<dbReference type="EMBL" id="GBRH01267521">
    <property type="protein sequence ID" value="JAD30374.1"/>
    <property type="molecule type" value="Transcribed_RNA"/>
</dbReference>
<evidence type="ECO:0000256" key="1">
    <source>
        <dbReference type="SAM" id="MobiDB-lite"/>
    </source>
</evidence>
<proteinExistence type="predicted"/>
<evidence type="ECO:0000313" key="2">
    <source>
        <dbReference type="EMBL" id="JAD30374.1"/>
    </source>
</evidence>
<organism evidence="2">
    <name type="scientific">Arundo donax</name>
    <name type="common">Giant reed</name>
    <name type="synonym">Donax arundinaceus</name>
    <dbReference type="NCBI Taxonomy" id="35708"/>
    <lineage>
        <taxon>Eukaryota</taxon>
        <taxon>Viridiplantae</taxon>
        <taxon>Streptophyta</taxon>
        <taxon>Embryophyta</taxon>
        <taxon>Tracheophyta</taxon>
        <taxon>Spermatophyta</taxon>
        <taxon>Magnoliopsida</taxon>
        <taxon>Liliopsida</taxon>
        <taxon>Poales</taxon>
        <taxon>Poaceae</taxon>
        <taxon>PACMAD clade</taxon>
        <taxon>Arundinoideae</taxon>
        <taxon>Arundineae</taxon>
        <taxon>Arundo</taxon>
    </lineage>
</organism>
<reference evidence="2" key="1">
    <citation type="submission" date="2014-09" db="EMBL/GenBank/DDBJ databases">
        <authorList>
            <person name="Magalhaes I.L.F."/>
            <person name="Oliveira U."/>
            <person name="Santos F.R."/>
            <person name="Vidigal T.H.D.A."/>
            <person name="Brescovit A.D."/>
            <person name="Santos A.J."/>
        </authorList>
    </citation>
    <scope>NUCLEOTIDE SEQUENCE</scope>
    <source>
        <tissue evidence="2">Shoot tissue taken approximately 20 cm above the soil surface</tissue>
    </source>
</reference>
<dbReference type="AlphaFoldDB" id="A0A0A8YTI9"/>
<feature type="compositionally biased region" description="Basic residues" evidence="1">
    <location>
        <begin position="24"/>
        <end position="34"/>
    </location>
</feature>